<name>A0A6G1GMD9_9PEZI</name>
<dbReference type="Pfam" id="PF20770">
    <property type="entry name" value="PAN2_N"/>
    <property type="match status" value="1"/>
</dbReference>
<evidence type="ECO:0000256" key="3">
    <source>
        <dbReference type="ARBA" id="ARBA00022490"/>
    </source>
</evidence>
<dbReference type="GO" id="GO:0031251">
    <property type="term" value="C:PAN complex"/>
    <property type="evidence" value="ECO:0007669"/>
    <property type="project" value="UniProtKB-UniRule"/>
</dbReference>
<keyword evidence="5 10" id="KW-0507">mRNA processing</keyword>
<dbReference type="Gene3D" id="3.30.420.10">
    <property type="entry name" value="Ribonuclease H-like superfamily/Ribonuclease H"/>
    <property type="match status" value="1"/>
</dbReference>
<keyword evidence="3 10" id="KW-0963">Cytoplasm</keyword>
<protein>
    <recommendedName>
        <fullName evidence="10">PAN2-PAN3 deadenylation complex catalytic subunit PAN2</fullName>
        <ecNumber evidence="10">3.1.13.4</ecNumber>
    </recommendedName>
    <alternativeName>
        <fullName evidence="10">PAB1P-dependent poly(A)-specific ribonuclease</fullName>
    </alternativeName>
    <alternativeName>
        <fullName evidence="10">Poly(A)-nuclease deadenylation complex subunit 2</fullName>
        <shortName evidence="10">PAN deadenylation complex subunit 2</shortName>
    </alternativeName>
</protein>
<feature type="binding site" evidence="10">
    <location>
        <position position="899"/>
    </location>
    <ligand>
        <name>a divalent metal cation</name>
        <dbReference type="ChEBI" id="CHEBI:60240"/>
        <note>catalytic</note>
    </ligand>
</feature>
<evidence type="ECO:0000256" key="2">
    <source>
        <dbReference type="ARBA" id="ARBA00004496"/>
    </source>
</evidence>
<comment type="similarity">
    <text evidence="10">Belongs to the peptidase C19 family. PAN2 subfamily.</text>
</comment>
<comment type="catalytic activity">
    <reaction evidence="1 10">
        <text>Exonucleolytic cleavage of poly(A) to 5'-AMP.</text>
        <dbReference type="EC" id="3.1.13.4"/>
    </reaction>
</comment>
<sequence>MEADWDEVTRIALPPPGVHALPTPVSAIAFDTGQELLWAGNEYGRMVSFYGLELQKYTSYKAHPSTEAVKQILFCDKGVISLSPRSIHLASRRGLTIWHLSNEKFKDLRCMSFASKGTQELLVAGCQSEMFKIDTEKGTIVQTLPAEAHYTLMKRGGQYICSATPTGSIHLLDPSTFANVREWKTAHSGGLTDMDARSDFLVTCGWSPRPSHHQQHGGPVHLQHDPLANVFDLKTLVPLPPINFPGAAFVRMHPRMSTTGILASITGQMQVIDIMNPNTIYLRQANVYDTQITALELAPSGDALAITDGFCQIHLWGSPAKMQFTEYSNPTEFPDTVAPPPSIEWSAKDEPLNKVGMPYYRETLLSAWPSHMVYEVGAPAAKIDPALLASLKRSELGGFAPNPRKTLRNQVANTRVEGRGQQSLVPPKFLSEKAREMSQDSERRMSDAIDAFGDMVLDGATKKDVPVMYRNVEIKYSKFGVDDFDFEYYNKTTFSGLETHITNSYANPLLQLYRFIPLVRNLSLQHAATSCLFENCLMCEMGFLVDMLEKAGGGNCQATNFLRTFSCLSSASSLGLLEEHTPNTPLTVMIQSLNRFLLDKLATDFRQMSGPSPEQSHMDYAITTVAMTTIRCAHCLMEIKRPGTNFVHDLVYPPKPNRNNMRSHRVTFSQVLKASVERQEQTRGWCDRCKRYQLLNTRKSIERVPDVLMINAAVHSPEAKQLWSMPNWLPAEIGIIVDKGQFFCYEGQDLKLHIQRGVYNIQVYELVGVVADINSGENQKPHLVSVIDGKSICQFSLAPSSRDVSATSQWHLFNDFLVRSTTQDSALRFDPSWKVPSVLAYQAKAASHAIDDSWKENLDPSLLYRRWSASQEENPDRFHLLSPTVEAPRPGTPVAIDAEFVALQREEIEIKADGTRETIRPSRLGLARVSVLRGAGLDEGLPFIDDYIAISEPVVDYLTTYSGIHPGDLDRNTSRHTLVSLKVAYKKLFLLLNLGCVFVGHGLLKDFRTINIHVPRSQVVDTVDLFFIPARQRKLNLRFLAYLILREDIQMEEHDSVEDARTALRLWRKYEEFCEAGVLVQTLNWVYQEGRGMQFRAPGAVKQLEGAAVKLVDGGGGGSSISGSVAGSSTSGTASGRPDTAGGFGAETPEGGGTPRRGAAVPFGRGAGPGFGSPMR</sequence>
<dbReference type="CDD" id="cd06143">
    <property type="entry name" value="PAN2_exo"/>
    <property type="match status" value="1"/>
</dbReference>
<feature type="compositionally biased region" description="Low complexity" evidence="11">
    <location>
        <begin position="1122"/>
        <end position="1136"/>
    </location>
</feature>
<feature type="binding site" evidence="10">
    <location>
        <position position="897"/>
    </location>
    <ligand>
        <name>a divalent metal cation</name>
        <dbReference type="ChEBI" id="CHEBI:60240"/>
        <note>catalytic</note>
    </ligand>
</feature>
<feature type="compositionally biased region" description="Gly residues" evidence="11">
    <location>
        <begin position="1142"/>
        <end position="1155"/>
    </location>
</feature>
<comment type="cofactor">
    <cofactor evidence="10">
        <name>a divalent metal cation</name>
        <dbReference type="ChEBI" id="CHEBI:60240"/>
    </cofactor>
    <text evidence="10">Binds 2 metal cations per subunit in the catalytic exonuclease domain.</text>
</comment>
<dbReference type="FunFam" id="2.130.10.10:FF:000459">
    <property type="entry name" value="PAN2-PAN3 deadenylation complex catalytic subunit PAN2"/>
    <property type="match status" value="1"/>
</dbReference>
<dbReference type="InterPro" id="IPR048841">
    <property type="entry name" value="PAN2_N"/>
</dbReference>
<dbReference type="SUPFAM" id="SSF54001">
    <property type="entry name" value="Cysteine proteinases"/>
    <property type="match status" value="1"/>
</dbReference>
<dbReference type="PANTHER" id="PTHR15728:SF0">
    <property type="entry name" value="PAN2-PAN3 DEADENYLATION COMPLEX CATALYTIC SUBUNIT PAN2"/>
    <property type="match status" value="1"/>
</dbReference>
<dbReference type="Pfam" id="PF13423">
    <property type="entry name" value="UCH_1"/>
    <property type="match status" value="1"/>
</dbReference>
<gene>
    <name evidence="10" type="primary">PAN2</name>
    <name evidence="13" type="ORF">K402DRAFT_341012</name>
</gene>
<keyword evidence="8 10" id="KW-0378">Hydrolase</keyword>
<dbReference type="PANTHER" id="PTHR15728">
    <property type="entry name" value="DEADENYLATION COMPLEX CATALYTIC SUBUNIT PAN2"/>
    <property type="match status" value="1"/>
</dbReference>
<dbReference type="Gene3D" id="3.90.70.10">
    <property type="entry name" value="Cysteine proteinases"/>
    <property type="match status" value="1"/>
</dbReference>
<dbReference type="GO" id="GO:0046872">
    <property type="term" value="F:metal ion binding"/>
    <property type="evidence" value="ECO:0007669"/>
    <property type="project" value="UniProtKB-KW"/>
</dbReference>
<dbReference type="Proteomes" id="UP000800041">
    <property type="component" value="Unassembled WGS sequence"/>
</dbReference>
<dbReference type="SUPFAM" id="SSF50978">
    <property type="entry name" value="WD40 repeat-like"/>
    <property type="match status" value="1"/>
</dbReference>
<comment type="subunit">
    <text evidence="10">Forms a heterotrimer with an asymmetric homodimer of the regulatory subunit PAN3 to form the poly(A)-nuclease (PAN) deadenylation complex.</text>
</comment>
<dbReference type="InterPro" id="IPR015943">
    <property type="entry name" value="WD40/YVTN_repeat-like_dom_sf"/>
</dbReference>
<evidence type="ECO:0000313" key="13">
    <source>
        <dbReference type="EMBL" id="KAF1982126.1"/>
    </source>
</evidence>
<evidence type="ECO:0000256" key="8">
    <source>
        <dbReference type="ARBA" id="ARBA00022801"/>
    </source>
</evidence>
<keyword evidence="6 10" id="KW-0540">Nuclease</keyword>
<dbReference type="InterPro" id="IPR012337">
    <property type="entry name" value="RNaseH-like_sf"/>
</dbReference>
<dbReference type="GO" id="GO:0000932">
    <property type="term" value="C:P-body"/>
    <property type="evidence" value="ECO:0007669"/>
    <property type="project" value="TreeGrafter"/>
</dbReference>
<evidence type="ECO:0000313" key="14">
    <source>
        <dbReference type="Proteomes" id="UP000800041"/>
    </source>
</evidence>
<keyword evidence="14" id="KW-1185">Reference proteome</keyword>
<evidence type="ECO:0000256" key="1">
    <source>
        <dbReference type="ARBA" id="ARBA00001663"/>
    </source>
</evidence>
<dbReference type="InterPro" id="IPR013520">
    <property type="entry name" value="Ribonucl_H"/>
</dbReference>
<comment type="domain">
    <text evidence="10">The linker, or PAN3 interaction domain (PID), between the WD40 repeats and the pseudo-UCH domain mediates interaction with PAN3.</text>
</comment>
<dbReference type="AlphaFoldDB" id="A0A6G1GMD9"/>
<dbReference type="OrthoDB" id="16516at2759"/>
<dbReference type="PROSITE" id="PS50235">
    <property type="entry name" value="USP_3"/>
    <property type="match status" value="1"/>
</dbReference>
<keyword evidence="9 10" id="KW-0269">Exonuclease</keyword>
<evidence type="ECO:0000256" key="5">
    <source>
        <dbReference type="ARBA" id="ARBA00022664"/>
    </source>
</evidence>
<feature type="binding site" evidence="10">
    <location>
        <position position="1006"/>
    </location>
    <ligand>
        <name>a divalent metal cation</name>
        <dbReference type="ChEBI" id="CHEBI:60240"/>
        <note>catalytic</note>
    </ligand>
</feature>
<evidence type="ECO:0000256" key="11">
    <source>
        <dbReference type="SAM" id="MobiDB-lite"/>
    </source>
</evidence>
<feature type="domain" description="USP" evidence="12">
    <location>
        <begin position="495"/>
        <end position="844"/>
    </location>
</feature>
<keyword evidence="7 10" id="KW-0479">Metal-binding</keyword>
<dbReference type="InterPro" id="IPR038765">
    <property type="entry name" value="Papain-like_cys_pep_sf"/>
</dbReference>
<feature type="binding site" evidence="10">
    <location>
        <position position="1059"/>
    </location>
    <ligand>
        <name>a divalent metal cation</name>
        <dbReference type="ChEBI" id="CHEBI:60240"/>
        <note>catalytic</note>
    </ligand>
</feature>
<feature type="region of interest" description="Disordered" evidence="11">
    <location>
        <begin position="1122"/>
        <end position="1176"/>
    </location>
</feature>
<dbReference type="SMART" id="SM00479">
    <property type="entry name" value="EXOIII"/>
    <property type="match status" value="1"/>
</dbReference>
<accession>A0A6G1GMD9</accession>
<dbReference type="InterPro" id="IPR050785">
    <property type="entry name" value="PAN2-PAN3_catalytic_subunit"/>
</dbReference>
<dbReference type="EMBL" id="ML977188">
    <property type="protein sequence ID" value="KAF1982126.1"/>
    <property type="molecule type" value="Genomic_DNA"/>
</dbReference>
<comment type="subcellular location">
    <subcellularLocation>
        <location evidence="2 10">Cytoplasm</location>
    </subcellularLocation>
</comment>
<dbReference type="InterPro" id="IPR036397">
    <property type="entry name" value="RNaseH_sf"/>
</dbReference>
<dbReference type="GO" id="GO:0006397">
    <property type="term" value="P:mRNA processing"/>
    <property type="evidence" value="ECO:0007669"/>
    <property type="project" value="UniProtKB-KW"/>
</dbReference>
<feature type="region of interest" description="Linker" evidence="10">
    <location>
        <begin position="327"/>
        <end position="463"/>
    </location>
</feature>
<evidence type="ECO:0000256" key="10">
    <source>
        <dbReference type="HAMAP-Rule" id="MF_03182"/>
    </source>
</evidence>
<feature type="compositionally biased region" description="Gly residues" evidence="11">
    <location>
        <begin position="1165"/>
        <end position="1176"/>
    </location>
</feature>
<dbReference type="GO" id="GO:0000289">
    <property type="term" value="P:nuclear-transcribed mRNA poly(A) tail shortening"/>
    <property type="evidence" value="ECO:0007669"/>
    <property type="project" value="UniProtKB-UniRule"/>
</dbReference>
<dbReference type="EC" id="3.1.13.4" evidence="10"/>
<dbReference type="Gene3D" id="2.130.10.10">
    <property type="entry name" value="YVTN repeat-like/Quinoprotein amine dehydrogenase"/>
    <property type="match status" value="1"/>
</dbReference>
<evidence type="ECO:0000256" key="9">
    <source>
        <dbReference type="ARBA" id="ARBA00022839"/>
    </source>
</evidence>
<dbReference type="InterPro" id="IPR030843">
    <property type="entry name" value="PAN2"/>
</dbReference>
<dbReference type="GO" id="GO:0003676">
    <property type="term" value="F:nucleic acid binding"/>
    <property type="evidence" value="ECO:0007669"/>
    <property type="project" value="InterPro"/>
</dbReference>
<dbReference type="Pfam" id="PF00929">
    <property type="entry name" value="RNase_T"/>
    <property type="match status" value="1"/>
</dbReference>
<dbReference type="HAMAP" id="MF_03182">
    <property type="entry name" value="PAN2"/>
    <property type="match status" value="1"/>
</dbReference>
<dbReference type="SUPFAM" id="SSF53098">
    <property type="entry name" value="Ribonuclease H-like"/>
    <property type="match status" value="1"/>
</dbReference>
<evidence type="ECO:0000259" key="12">
    <source>
        <dbReference type="PROSITE" id="PS50235"/>
    </source>
</evidence>
<dbReference type="GO" id="GO:0004535">
    <property type="term" value="F:poly(A)-specific ribonuclease activity"/>
    <property type="evidence" value="ECO:0007669"/>
    <property type="project" value="UniProtKB-UniRule"/>
</dbReference>
<dbReference type="FunFam" id="3.30.420.10:FF:000028">
    <property type="entry name" value="PAN2-PAN3 deadenylation complex catalytic subunit PAN2"/>
    <property type="match status" value="1"/>
</dbReference>
<evidence type="ECO:0000256" key="7">
    <source>
        <dbReference type="ARBA" id="ARBA00022723"/>
    </source>
</evidence>
<dbReference type="InterPro" id="IPR036322">
    <property type="entry name" value="WD40_repeat_dom_sf"/>
</dbReference>
<dbReference type="InterPro" id="IPR028881">
    <property type="entry name" value="PAN2_UCH_dom"/>
</dbReference>
<evidence type="ECO:0000256" key="4">
    <source>
        <dbReference type="ARBA" id="ARBA00022574"/>
    </source>
</evidence>
<keyword evidence="4" id="KW-0853">WD repeat</keyword>
<dbReference type="InterPro" id="IPR028889">
    <property type="entry name" value="USP"/>
</dbReference>
<organism evidence="13 14">
    <name type="scientific">Aulographum hederae CBS 113979</name>
    <dbReference type="NCBI Taxonomy" id="1176131"/>
    <lineage>
        <taxon>Eukaryota</taxon>
        <taxon>Fungi</taxon>
        <taxon>Dikarya</taxon>
        <taxon>Ascomycota</taxon>
        <taxon>Pezizomycotina</taxon>
        <taxon>Dothideomycetes</taxon>
        <taxon>Pleosporomycetidae</taxon>
        <taxon>Aulographales</taxon>
        <taxon>Aulographaceae</taxon>
    </lineage>
</organism>
<reference evidence="13" key="1">
    <citation type="journal article" date="2020" name="Stud. Mycol.">
        <title>101 Dothideomycetes genomes: a test case for predicting lifestyles and emergence of pathogens.</title>
        <authorList>
            <person name="Haridas S."/>
            <person name="Albert R."/>
            <person name="Binder M."/>
            <person name="Bloem J."/>
            <person name="Labutti K."/>
            <person name="Salamov A."/>
            <person name="Andreopoulos B."/>
            <person name="Baker S."/>
            <person name="Barry K."/>
            <person name="Bills G."/>
            <person name="Bluhm B."/>
            <person name="Cannon C."/>
            <person name="Castanera R."/>
            <person name="Culley D."/>
            <person name="Daum C."/>
            <person name="Ezra D."/>
            <person name="Gonzalez J."/>
            <person name="Henrissat B."/>
            <person name="Kuo A."/>
            <person name="Liang C."/>
            <person name="Lipzen A."/>
            <person name="Lutzoni F."/>
            <person name="Magnuson J."/>
            <person name="Mondo S."/>
            <person name="Nolan M."/>
            <person name="Ohm R."/>
            <person name="Pangilinan J."/>
            <person name="Park H.-J."/>
            <person name="Ramirez L."/>
            <person name="Alfaro M."/>
            <person name="Sun H."/>
            <person name="Tritt A."/>
            <person name="Yoshinaga Y."/>
            <person name="Zwiers L.-H."/>
            <person name="Turgeon B."/>
            <person name="Goodwin S."/>
            <person name="Spatafora J."/>
            <person name="Crous P."/>
            <person name="Grigoriev I."/>
        </authorList>
    </citation>
    <scope>NUCLEOTIDE SEQUENCE</scope>
    <source>
        <strain evidence="13">CBS 113979</strain>
    </source>
</reference>
<comment type="domain">
    <text evidence="10">Contains a pseudo-UCH domain. This ubiquitin C-terminal hydrolase (UCH)-like or ubiquitin specific protease (USP)-like domain is predicted to be catalytically inactive because it lacks the active site catalytic triad characteristic of thiol proteases, with residues at the equivalent structural positions that are incompatible with catalysis, and it cannot bind ubiquitin. It functions as a structural scaffold for intra- and intermolecular interactions in the complex.</text>
</comment>
<comment type="function">
    <text evidence="10">Catalytic subunit of the poly(A)-nuclease (PAN) deadenylation complex, one of two cytoplasmic mRNA deadenylases involved in mRNA turnover. PAN specifically shortens poly(A) tails of RNA and the activity is stimulated by poly(A)-binding protein PAB1. PAN deadenylation is followed by rapid degradation of the shortened mRNA tails by the CCR4-NOT complex. Deadenylated mRNAs are then degraded by two alternative mechanisms, namely exosome-mediated 3'-5' exonucleolytic degradation, or deadenlyation-dependent mRNA decaping and subsequent 5'-3' exonucleolytic degradation by XRN1. May also be involved in post-transcriptional maturation of mRNA poly(A) tails.</text>
</comment>
<comment type="activity regulation">
    <text evidence="10">Positively regulated by the regulatory subunit PAN3.</text>
</comment>
<proteinExistence type="inferred from homology"/>
<evidence type="ECO:0000256" key="6">
    <source>
        <dbReference type="ARBA" id="ARBA00022722"/>
    </source>
</evidence>